<dbReference type="AlphaFoldDB" id="A0AAV1PUM2"/>
<keyword evidence="2" id="KW-1185">Reference proteome</keyword>
<evidence type="ECO:0000313" key="2">
    <source>
        <dbReference type="Proteomes" id="UP001314229"/>
    </source>
</evidence>
<sequence length="150" mass="17147">MDSIISQLHVRFSSMQQICDEFCVLWKFRDMPQDSISASCSKLSEKYKNDLTESLDDQIQHLKNIYSATFEDGLGPLDLLNAVYTMGQQSIYGDLCVLLHIFLSLSLPVTVTVAGERDVRREKECVMMVEASAIVSFRECECVLYRQWTS</sequence>
<evidence type="ECO:0000313" key="1">
    <source>
        <dbReference type="EMBL" id="CAK6975371.1"/>
    </source>
</evidence>
<gene>
    <name evidence="1" type="ORF">FSCOSCO3_A019417</name>
</gene>
<dbReference type="Proteomes" id="UP001314229">
    <property type="component" value="Unassembled WGS sequence"/>
</dbReference>
<reference evidence="1 2" key="1">
    <citation type="submission" date="2024-01" db="EMBL/GenBank/DDBJ databases">
        <authorList>
            <person name="Alioto T."/>
            <person name="Alioto T."/>
            <person name="Gomez Garrido J."/>
        </authorList>
    </citation>
    <scope>NUCLEOTIDE SEQUENCE [LARGE SCALE GENOMIC DNA]</scope>
</reference>
<name>A0AAV1PUM2_SCOSC</name>
<accession>A0AAV1PUM2</accession>
<proteinExistence type="predicted"/>
<protein>
    <submittedName>
        <fullName evidence="1">Uncharacterized protein LOC114548239</fullName>
    </submittedName>
</protein>
<organism evidence="1 2">
    <name type="scientific">Scomber scombrus</name>
    <name type="common">Atlantic mackerel</name>
    <name type="synonym">Scomber vernalis</name>
    <dbReference type="NCBI Taxonomy" id="13677"/>
    <lineage>
        <taxon>Eukaryota</taxon>
        <taxon>Metazoa</taxon>
        <taxon>Chordata</taxon>
        <taxon>Craniata</taxon>
        <taxon>Vertebrata</taxon>
        <taxon>Euteleostomi</taxon>
        <taxon>Actinopterygii</taxon>
        <taxon>Neopterygii</taxon>
        <taxon>Teleostei</taxon>
        <taxon>Neoteleostei</taxon>
        <taxon>Acanthomorphata</taxon>
        <taxon>Pelagiaria</taxon>
        <taxon>Scombriformes</taxon>
        <taxon>Scombridae</taxon>
        <taxon>Scomber</taxon>
    </lineage>
</organism>
<comment type="caution">
    <text evidence="1">The sequence shown here is derived from an EMBL/GenBank/DDBJ whole genome shotgun (WGS) entry which is preliminary data.</text>
</comment>
<dbReference type="EMBL" id="CAWUFR010000296">
    <property type="protein sequence ID" value="CAK6975371.1"/>
    <property type="molecule type" value="Genomic_DNA"/>
</dbReference>